<dbReference type="Pfam" id="PF02485">
    <property type="entry name" value="Branch"/>
    <property type="match status" value="1"/>
</dbReference>
<gene>
    <name evidence="6" type="ORF">CAMP_LOCUS5488</name>
</gene>
<dbReference type="InterPro" id="IPR003406">
    <property type="entry name" value="Glyco_trans_14"/>
</dbReference>
<sequence length="349" mass="41121">MLFVALIAYASYSFHIFIPIAPTNSIECHKMINSSSEYYLNYFENRTILNATENDKNCFQIRRRRYLPTDMPKTMAGNHNMFFIRVVSKDYDFVEEVLTMMHSPLHFFCFVLDQSSEQEFRERMHRLGDCMVNVLVPRETFDITTSHGLLKAHKRCLTEIDAFEWKHVIITSEYDIPLHSTKYLARRSRRLRDSFEINGETFKEDTLLHADPKNQTSHLFKVTKNWIQHLGSTATISHSQHDRLYKYLFKTPNFVLPSENNKELIVLEKNCKSSKYDIDGSCIHGMEDYPHLRSLTRLFIRADPNFDNGFIECVHEVIFERTYFDPISNSNSNNYLYGSGHNSIENYRV</sequence>
<dbReference type="AlphaFoldDB" id="A0A9P1IEV3"/>
<name>A0A9P1IEV3_9PELO</name>
<proteinExistence type="predicted"/>
<organism evidence="6 7">
    <name type="scientific">Caenorhabditis angaria</name>
    <dbReference type="NCBI Taxonomy" id="860376"/>
    <lineage>
        <taxon>Eukaryota</taxon>
        <taxon>Metazoa</taxon>
        <taxon>Ecdysozoa</taxon>
        <taxon>Nematoda</taxon>
        <taxon>Chromadorea</taxon>
        <taxon>Rhabditida</taxon>
        <taxon>Rhabditina</taxon>
        <taxon>Rhabditomorpha</taxon>
        <taxon>Rhabditoidea</taxon>
        <taxon>Rhabditidae</taxon>
        <taxon>Peloderinae</taxon>
        <taxon>Caenorhabditis</taxon>
    </lineage>
</organism>
<dbReference type="PANTHER" id="PTHR46671:SF8">
    <property type="entry name" value="CORE-2_I-BRANCHING ENZYME"/>
    <property type="match status" value="1"/>
</dbReference>
<dbReference type="PANTHER" id="PTHR46671">
    <property type="entry name" value="PROTEIN CBG11221"/>
    <property type="match status" value="1"/>
</dbReference>
<evidence type="ECO:0000256" key="4">
    <source>
        <dbReference type="ARBA" id="ARBA00023136"/>
    </source>
</evidence>
<dbReference type="OrthoDB" id="5772143at2759"/>
<evidence type="ECO:0000256" key="3">
    <source>
        <dbReference type="ARBA" id="ARBA00022679"/>
    </source>
</evidence>
<evidence type="ECO:0000256" key="5">
    <source>
        <dbReference type="ARBA" id="ARBA00023180"/>
    </source>
</evidence>
<dbReference type="Proteomes" id="UP001152747">
    <property type="component" value="Unassembled WGS sequence"/>
</dbReference>
<keyword evidence="2" id="KW-0328">Glycosyltransferase</keyword>
<keyword evidence="5" id="KW-0325">Glycoprotein</keyword>
<reference evidence="6" key="1">
    <citation type="submission" date="2022-11" db="EMBL/GenBank/DDBJ databases">
        <authorList>
            <person name="Kikuchi T."/>
        </authorList>
    </citation>
    <scope>NUCLEOTIDE SEQUENCE</scope>
    <source>
        <strain evidence="6">PS1010</strain>
    </source>
</reference>
<keyword evidence="7" id="KW-1185">Reference proteome</keyword>
<evidence type="ECO:0000313" key="7">
    <source>
        <dbReference type="Proteomes" id="UP001152747"/>
    </source>
</evidence>
<evidence type="ECO:0000256" key="1">
    <source>
        <dbReference type="ARBA" id="ARBA00004606"/>
    </source>
</evidence>
<protein>
    <submittedName>
        <fullName evidence="6">Uncharacterized protein</fullName>
    </submittedName>
</protein>
<dbReference type="EMBL" id="CANHGI010000002">
    <property type="protein sequence ID" value="CAI5442851.1"/>
    <property type="molecule type" value="Genomic_DNA"/>
</dbReference>
<evidence type="ECO:0000256" key="2">
    <source>
        <dbReference type="ARBA" id="ARBA00022676"/>
    </source>
</evidence>
<dbReference type="GO" id="GO:0016020">
    <property type="term" value="C:membrane"/>
    <property type="evidence" value="ECO:0007669"/>
    <property type="project" value="UniProtKB-SubCell"/>
</dbReference>
<comment type="caution">
    <text evidence="6">The sequence shown here is derived from an EMBL/GenBank/DDBJ whole genome shotgun (WGS) entry which is preliminary data.</text>
</comment>
<evidence type="ECO:0000313" key="6">
    <source>
        <dbReference type="EMBL" id="CAI5442851.1"/>
    </source>
</evidence>
<keyword evidence="4" id="KW-0472">Membrane</keyword>
<comment type="subcellular location">
    <subcellularLocation>
        <location evidence="1">Membrane</location>
        <topology evidence="1">Single-pass type II membrane protein</topology>
    </subcellularLocation>
</comment>
<dbReference type="GO" id="GO:0016757">
    <property type="term" value="F:glycosyltransferase activity"/>
    <property type="evidence" value="ECO:0007669"/>
    <property type="project" value="UniProtKB-KW"/>
</dbReference>
<accession>A0A9P1IEV3</accession>
<keyword evidence="3" id="KW-0808">Transferase</keyword>